<dbReference type="AlphaFoldDB" id="A0AAD7GHC7"/>
<name>A0AAD7GHC7_MYCRO</name>
<dbReference type="EMBL" id="JARKIE010000075">
    <property type="protein sequence ID" value="KAJ7689056.1"/>
    <property type="molecule type" value="Genomic_DNA"/>
</dbReference>
<feature type="region of interest" description="Disordered" evidence="1">
    <location>
        <begin position="314"/>
        <end position="337"/>
    </location>
</feature>
<proteinExistence type="predicted"/>
<protein>
    <submittedName>
        <fullName evidence="2">Uncharacterized protein</fullName>
    </submittedName>
</protein>
<evidence type="ECO:0000313" key="2">
    <source>
        <dbReference type="EMBL" id="KAJ7689056.1"/>
    </source>
</evidence>
<keyword evidence="3" id="KW-1185">Reference proteome</keyword>
<organism evidence="2 3">
    <name type="scientific">Mycena rosella</name>
    <name type="common">Pink bonnet</name>
    <name type="synonym">Agaricus rosellus</name>
    <dbReference type="NCBI Taxonomy" id="1033263"/>
    <lineage>
        <taxon>Eukaryota</taxon>
        <taxon>Fungi</taxon>
        <taxon>Dikarya</taxon>
        <taxon>Basidiomycota</taxon>
        <taxon>Agaricomycotina</taxon>
        <taxon>Agaricomycetes</taxon>
        <taxon>Agaricomycetidae</taxon>
        <taxon>Agaricales</taxon>
        <taxon>Marasmiineae</taxon>
        <taxon>Mycenaceae</taxon>
        <taxon>Mycena</taxon>
    </lineage>
</organism>
<reference evidence="2" key="1">
    <citation type="submission" date="2023-03" db="EMBL/GenBank/DDBJ databases">
        <title>Massive genome expansion in bonnet fungi (Mycena s.s.) driven by repeated elements and novel gene families across ecological guilds.</title>
        <authorList>
            <consortium name="Lawrence Berkeley National Laboratory"/>
            <person name="Harder C.B."/>
            <person name="Miyauchi S."/>
            <person name="Viragh M."/>
            <person name="Kuo A."/>
            <person name="Thoen E."/>
            <person name="Andreopoulos B."/>
            <person name="Lu D."/>
            <person name="Skrede I."/>
            <person name="Drula E."/>
            <person name="Henrissat B."/>
            <person name="Morin E."/>
            <person name="Kohler A."/>
            <person name="Barry K."/>
            <person name="LaButti K."/>
            <person name="Morin E."/>
            <person name="Salamov A."/>
            <person name="Lipzen A."/>
            <person name="Mereny Z."/>
            <person name="Hegedus B."/>
            <person name="Baldrian P."/>
            <person name="Stursova M."/>
            <person name="Weitz H."/>
            <person name="Taylor A."/>
            <person name="Grigoriev I.V."/>
            <person name="Nagy L.G."/>
            <person name="Martin F."/>
            <person name="Kauserud H."/>
        </authorList>
    </citation>
    <scope>NUCLEOTIDE SEQUENCE</scope>
    <source>
        <strain evidence="2">CBHHK067</strain>
    </source>
</reference>
<evidence type="ECO:0000256" key="1">
    <source>
        <dbReference type="SAM" id="MobiDB-lite"/>
    </source>
</evidence>
<accession>A0AAD7GHC7</accession>
<dbReference type="Proteomes" id="UP001221757">
    <property type="component" value="Unassembled WGS sequence"/>
</dbReference>
<feature type="region of interest" description="Disordered" evidence="1">
    <location>
        <begin position="270"/>
        <end position="292"/>
    </location>
</feature>
<comment type="caution">
    <text evidence="2">The sequence shown here is derived from an EMBL/GenBank/DDBJ whole genome shotgun (WGS) entry which is preliminary data.</text>
</comment>
<evidence type="ECO:0000313" key="3">
    <source>
        <dbReference type="Proteomes" id="UP001221757"/>
    </source>
</evidence>
<sequence length="337" mass="38070">MSVPPSDSISCPSYDVFSQSSEDWENGPPSLNWIHGGWYTDPTLPEQWSTDWDNWAGLRLFDQTVDGKLKIDKLFKDTFDVPGTVEPLAYDVVEGDEFFLFTAGGRYYYWADGGTLTVHREEFASPKDFMDYLFHENGDIPDVEIPMYPGANLDCKFANKVGLENQQLLMPPCRPRPQALLGRRLSHLVEELELFVFWILPVESRCRRPAQEAHEARLLTVRPLWRSVKLMAIPNGARRDGQTRLCFYSRSRLILAIPTMPQNGACMKAGDEQFESGGGQEKKKGRKRAYEGRVASKNAQGLWAATNNTGHVKDGGCVTKGRGAEGGWTWRTREQGQ</sequence>
<gene>
    <name evidence="2" type="ORF">B0H17DRAFT_1135335</name>
</gene>